<dbReference type="PANTHER" id="PTHR43877">
    <property type="entry name" value="AMINOALKYLPHOSPHONATE N-ACETYLTRANSFERASE-RELATED-RELATED"/>
    <property type="match status" value="1"/>
</dbReference>
<reference evidence="5" key="1">
    <citation type="journal article" date="2019" name="Int. J. Syst. Evol. Microbiol.">
        <title>The Global Catalogue of Microorganisms (GCM) 10K type strain sequencing project: providing services to taxonomists for standard genome sequencing and annotation.</title>
        <authorList>
            <consortium name="The Broad Institute Genomics Platform"/>
            <consortium name="The Broad Institute Genome Sequencing Center for Infectious Disease"/>
            <person name="Wu L."/>
            <person name="Ma J."/>
        </authorList>
    </citation>
    <scope>NUCLEOTIDE SEQUENCE [LARGE SCALE GENOMIC DNA]</scope>
    <source>
        <strain evidence="5">CCUG 60023</strain>
    </source>
</reference>
<proteinExistence type="predicted"/>
<evidence type="ECO:0000256" key="1">
    <source>
        <dbReference type="ARBA" id="ARBA00022679"/>
    </source>
</evidence>
<sequence length="165" mass="18608">MAEADQFIVRQATADEVQAARDVTNRSWLVTYPSLIGLEETRALIATKHSVEKFHHQFEIGRDQFLVAVQKDRVVGHVWGFEKDGFYVDRLHVDPNCKRLGIGSELLSACEATLPEKSRFWLDVLKGNDAALTFYLNFGFERGAEVEGLVGVNAIVMEKTVRRPS</sequence>
<dbReference type="InterPro" id="IPR016181">
    <property type="entry name" value="Acyl_CoA_acyltransferase"/>
</dbReference>
<organism evidence="4 5">
    <name type="scientific">Pseudahrensia aquimaris</name>
    <dbReference type="NCBI Taxonomy" id="744461"/>
    <lineage>
        <taxon>Bacteria</taxon>
        <taxon>Pseudomonadati</taxon>
        <taxon>Pseudomonadota</taxon>
        <taxon>Alphaproteobacteria</taxon>
        <taxon>Hyphomicrobiales</taxon>
        <taxon>Ahrensiaceae</taxon>
        <taxon>Pseudahrensia</taxon>
    </lineage>
</organism>
<dbReference type="InterPro" id="IPR000182">
    <property type="entry name" value="GNAT_dom"/>
</dbReference>
<dbReference type="Proteomes" id="UP001597101">
    <property type="component" value="Unassembled WGS sequence"/>
</dbReference>
<keyword evidence="2 4" id="KW-0012">Acyltransferase</keyword>
<dbReference type="EMBL" id="JBHTJV010000026">
    <property type="protein sequence ID" value="MFD0918025.1"/>
    <property type="molecule type" value="Genomic_DNA"/>
</dbReference>
<feature type="domain" description="N-acetyltransferase" evidence="3">
    <location>
        <begin position="7"/>
        <end position="162"/>
    </location>
</feature>
<dbReference type="PANTHER" id="PTHR43877:SF2">
    <property type="entry name" value="AMINOALKYLPHOSPHONATE N-ACETYLTRANSFERASE-RELATED"/>
    <property type="match status" value="1"/>
</dbReference>
<protein>
    <submittedName>
        <fullName evidence="4">GNAT family N-acetyltransferase</fullName>
        <ecNumber evidence="4">2.3.1.-</ecNumber>
    </submittedName>
</protein>
<evidence type="ECO:0000256" key="2">
    <source>
        <dbReference type="ARBA" id="ARBA00023315"/>
    </source>
</evidence>
<dbReference type="InterPro" id="IPR050832">
    <property type="entry name" value="Bact_Acetyltransf"/>
</dbReference>
<name>A0ABW3FIT5_9HYPH</name>
<dbReference type="PROSITE" id="PS51186">
    <property type="entry name" value="GNAT"/>
    <property type="match status" value="1"/>
</dbReference>
<evidence type="ECO:0000259" key="3">
    <source>
        <dbReference type="PROSITE" id="PS51186"/>
    </source>
</evidence>
<evidence type="ECO:0000313" key="5">
    <source>
        <dbReference type="Proteomes" id="UP001597101"/>
    </source>
</evidence>
<comment type="caution">
    <text evidence="4">The sequence shown here is derived from an EMBL/GenBank/DDBJ whole genome shotgun (WGS) entry which is preliminary data.</text>
</comment>
<keyword evidence="5" id="KW-1185">Reference proteome</keyword>
<keyword evidence="1 4" id="KW-0808">Transferase</keyword>
<dbReference type="EC" id="2.3.1.-" evidence="4"/>
<gene>
    <name evidence="4" type="ORF">ACFQ14_16605</name>
</gene>
<dbReference type="Gene3D" id="3.40.630.30">
    <property type="match status" value="1"/>
</dbReference>
<dbReference type="RefSeq" id="WP_377213875.1">
    <property type="nucleotide sequence ID" value="NZ_JBHTJV010000026.1"/>
</dbReference>
<dbReference type="GO" id="GO:0016746">
    <property type="term" value="F:acyltransferase activity"/>
    <property type="evidence" value="ECO:0007669"/>
    <property type="project" value="UniProtKB-KW"/>
</dbReference>
<dbReference type="CDD" id="cd04301">
    <property type="entry name" value="NAT_SF"/>
    <property type="match status" value="1"/>
</dbReference>
<evidence type="ECO:0000313" key="4">
    <source>
        <dbReference type="EMBL" id="MFD0918025.1"/>
    </source>
</evidence>
<dbReference type="Pfam" id="PF00583">
    <property type="entry name" value="Acetyltransf_1"/>
    <property type="match status" value="1"/>
</dbReference>
<dbReference type="SUPFAM" id="SSF55729">
    <property type="entry name" value="Acyl-CoA N-acyltransferases (Nat)"/>
    <property type="match status" value="1"/>
</dbReference>
<accession>A0ABW3FIT5</accession>